<keyword evidence="1 2" id="KW-0597">Phosphoprotein</keyword>
<reference evidence="4 7" key="2">
    <citation type="submission" date="2020-11" db="EMBL/GenBank/DDBJ databases">
        <title>Enhanced detection system for hospital associated transmission using whole genome sequencing surveillance.</title>
        <authorList>
            <person name="Harrison L.H."/>
            <person name="Van Tyne D."/>
            <person name="Marsh J.W."/>
            <person name="Griffith M.P."/>
            <person name="Snyder D.J."/>
            <person name="Cooper V.S."/>
            <person name="Mustapha M."/>
        </authorList>
    </citation>
    <scope>NUCLEOTIDE SEQUENCE [LARGE SCALE GENOMIC DNA]</scope>
    <source>
        <strain evidence="4 7">PSB00013</strain>
    </source>
</reference>
<dbReference type="EMBL" id="JADTXM010000020">
    <property type="protein sequence ID" value="MBH3441341.1"/>
    <property type="molecule type" value="Genomic_DNA"/>
</dbReference>
<evidence type="ECO:0000259" key="3">
    <source>
        <dbReference type="PROSITE" id="PS50110"/>
    </source>
</evidence>
<evidence type="ECO:0000313" key="7">
    <source>
        <dbReference type="Proteomes" id="UP000638986"/>
    </source>
</evidence>
<dbReference type="Proteomes" id="UP000638986">
    <property type="component" value="Unassembled WGS sequence"/>
</dbReference>
<name>A0A2X2BWX1_PSELU</name>
<dbReference type="PANTHER" id="PTHR44591:SF3">
    <property type="entry name" value="RESPONSE REGULATORY DOMAIN-CONTAINING PROTEIN"/>
    <property type="match status" value="1"/>
</dbReference>
<dbReference type="Proteomes" id="UP000250443">
    <property type="component" value="Unassembled WGS sequence"/>
</dbReference>
<dbReference type="EMBL" id="UAUF01000002">
    <property type="protein sequence ID" value="SPZ00217.1"/>
    <property type="molecule type" value="Genomic_DNA"/>
</dbReference>
<evidence type="ECO:0000256" key="2">
    <source>
        <dbReference type="PROSITE-ProRule" id="PRU00169"/>
    </source>
</evidence>
<organism evidence="5 6">
    <name type="scientific">Pseudomonas luteola</name>
    <dbReference type="NCBI Taxonomy" id="47886"/>
    <lineage>
        <taxon>Bacteria</taxon>
        <taxon>Pseudomonadati</taxon>
        <taxon>Pseudomonadota</taxon>
        <taxon>Gammaproteobacteria</taxon>
        <taxon>Pseudomonadales</taxon>
        <taxon>Pseudomonadaceae</taxon>
        <taxon>Pseudomonas</taxon>
    </lineage>
</organism>
<dbReference type="Pfam" id="PF00072">
    <property type="entry name" value="Response_reg"/>
    <property type="match status" value="1"/>
</dbReference>
<dbReference type="PANTHER" id="PTHR44591">
    <property type="entry name" value="STRESS RESPONSE REGULATOR PROTEIN 1"/>
    <property type="match status" value="1"/>
</dbReference>
<dbReference type="SUPFAM" id="SSF52172">
    <property type="entry name" value="CheY-like"/>
    <property type="match status" value="1"/>
</dbReference>
<evidence type="ECO:0000256" key="1">
    <source>
        <dbReference type="ARBA" id="ARBA00022553"/>
    </source>
</evidence>
<accession>A0A2X2BWX1</accession>
<sequence length="124" mass="13574">MTMVLVVDDEFLITEVLALALEEEGYEVRQAGNGRMALEIMAEQVPALVITDFMMPVMNGRDLAKAIRGQASAAHIPIMLMTGAHAHMAREHGDLFDHVLSKPFDMTELTAVVKGLIDTSRHSA</sequence>
<dbReference type="SMART" id="SM00448">
    <property type="entry name" value="REC"/>
    <property type="match status" value="1"/>
</dbReference>
<protein>
    <submittedName>
        <fullName evidence="5">Response regulator</fullName>
    </submittedName>
</protein>
<dbReference type="AlphaFoldDB" id="A0A2X2BWX1"/>
<proteinExistence type="predicted"/>
<gene>
    <name evidence="5" type="primary">sphR</name>
    <name evidence="4" type="ORF">I5Q09_21920</name>
    <name evidence="5" type="ORF">NCTC11842_00362</name>
</gene>
<dbReference type="InterPro" id="IPR050595">
    <property type="entry name" value="Bact_response_regulator"/>
</dbReference>
<dbReference type="Gene3D" id="3.40.50.2300">
    <property type="match status" value="1"/>
</dbReference>
<dbReference type="RefSeq" id="WP_073450579.1">
    <property type="nucleotide sequence ID" value="NZ_FQYS01000013.1"/>
</dbReference>
<dbReference type="InterPro" id="IPR011006">
    <property type="entry name" value="CheY-like_superfamily"/>
</dbReference>
<feature type="domain" description="Response regulatory" evidence="3">
    <location>
        <begin position="3"/>
        <end position="117"/>
    </location>
</feature>
<feature type="modified residue" description="4-aspartylphosphate" evidence="2">
    <location>
        <position position="52"/>
    </location>
</feature>
<dbReference type="InterPro" id="IPR001789">
    <property type="entry name" value="Sig_transdc_resp-reg_receiver"/>
</dbReference>
<reference evidence="5 6" key="1">
    <citation type="submission" date="2018-06" db="EMBL/GenBank/DDBJ databases">
        <authorList>
            <consortium name="Pathogen Informatics"/>
            <person name="Doyle S."/>
        </authorList>
    </citation>
    <scope>NUCLEOTIDE SEQUENCE [LARGE SCALE GENOMIC DNA]</scope>
    <source>
        <strain evidence="5 6">NCTC11842</strain>
    </source>
</reference>
<evidence type="ECO:0000313" key="6">
    <source>
        <dbReference type="Proteomes" id="UP000250443"/>
    </source>
</evidence>
<evidence type="ECO:0000313" key="4">
    <source>
        <dbReference type="EMBL" id="MBH3441341.1"/>
    </source>
</evidence>
<dbReference type="PROSITE" id="PS50110">
    <property type="entry name" value="RESPONSE_REGULATORY"/>
    <property type="match status" value="1"/>
</dbReference>
<dbReference type="GO" id="GO:0000160">
    <property type="term" value="P:phosphorelay signal transduction system"/>
    <property type="evidence" value="ECO:0007669"/>
    <property type="project" value="InterPro"/>
</dbReference>
<evidence type="ECO:0000313" key="5">
    <source>
        <dbReference type="EMBL" id="SPZ00217.1"/>
    </source>
</evidence>